<dbReference type="InterPro" id="IPR036691">
    <property type="entry name" value="Endo/exonu/phosph_ase_sf"/>
</dbReference>
<reference evidence="1" key="1">
    <citation type="submission" date="2023-10" db="EMBL/GenBank/DDBJ databases">
        <authorList>
            <person name="Chen Y."/>
            <person name="Shah S."/>
            <person name="Dougan E. K."/>
            <person name="Thang M."/>
            <person name="Chan C."/>
        </authorList>
    </citation>
    <scope>NUCLEOTIDE SEQUENCE [LARGE SCALE GENOMIC DNA]</scope>
</reference>
<accession>A0ABN9STX8</accession>
<sequence length="568" mass="61127">MRVDADGYGGDGWLKSPDKIISAQSWACRNGYQVSLGKALSTGDGPLQSSGGVGILVAGEIASRPLDLPGLGRFDGRIVGRVINAGFDQGLEIYSVYLVNDIGVTGENLELLEVLGALLLCSKRPWVVQGDWNFTPAALQLSGAPLFPHCPALLRLGNLCQTAVVQQQTRFKPFSTALMGPLPQERDIQWSDPLNSDLNTLAREWFGEAEARLVEIHGISDQKGYVGRSAGPQSRKVPLVALLERDHRRRFSKQTVCWISFEALLKKAKAISAGNPGTKGRALLGSWKLKLFDILEDLQLTEDGPTKAQLHTIVRAASGEGSWNDDVNGAICKECTRRQRLDAASQLAKCHIARSNPNEVKLLVADRTFCTLATTAKFTFGNWAVQGLSLAATTAENTDNFLEARCYKVLISDPKDATIPDIASLRTAVALDALDHIAEAEQLRVDEDVLRRVADAWAFLEAMLAACEGGGSGAGSRCACCPDGRNRRPPSVLGASVRDLELAEMGGEAGASLRELPEVITAGWMEDHSDAVRAALVPYVDNIRMAMEAACTSFEAGGMSLDELLSQA</sequence>
<proteinExistence type="predicted"/>
<name>A0ABN9STX8_9DINO</name>
<protein>
    <submittedName>
        <fullName evidence="1">Uncharacterized protein</fullName>
    </submittedName>
</protein>
<comment type="caution">
    <text evidence="1">The sequence shown here is derived from an EMBL/GenBank/DDBJ whole genome shotgun (WGS) entry which is preliminary data.</text>
</comment>
<dbReference type="Proteomes" id="UP001189429">
    <property type="component" value="Unassembled WGS sequence"/>
</dbReference>
<feature type="non-terminal residue" evidence="1">
    <location>
        <position position="568"/>
    </location>
</feature>
<dbReference type="EMBL" id="CAUYUJ010013291">
    <property type="protein sequence ID" value="CAK0835935.1"/>
    <property type="molecule type" value="Genomic_DNA"/>
</dbReference>
<dbReference type="SUPFAM" id="SSF56219">
    <property type="entry name" value="DNase I-like"/>
    <property type="match status" value="1"/>
</dbReference>
<evidence type="ECO:0000313" key="2">
    <source>
        <dbReference type="Proteomes" id="UP001189429"/>
    </source>
</evidence>
<gene>
    <name evidence="1" type="ORF">PCOR1329_LOCUS32587</name>
</gene>
<evidence type="ECO:0000313" key="1">
    <source>
        <dbReference type="EMBL" id="CAK0835935.1"/>
    </source>
</evidence>
<organism evidence="1 2">
    <name type="scientific">Prorocentrum cordatum</name>
    <dbReference type="NCBI Taxonomy" id="2364126"/>
    <lineage>
        <taxon>Eukaryota</taxon>
        <taxon>Sar</taxon>
        <taxon>Alveolata</taxon>
        <taxon>Dinophyceae</taxon>
        <taxon>Prorocentrales</taxon>
        <taxon>Prorocentraceae</taxon>
        <taxon>Prorocentrum</taxon>
    </lineage>
</organism>
<keyword evidence="2" id="KW-1185">Reference proteome</keyword>